<dbReference type="EMBL" id="NBIV01000177">
    <property type="protein sequence ID" value="PXF42081.1"/>
    <property type="molecule type" value="Genomic_DNA"/>
</dbReference>
<dbReference type="SUPFAM" id="SSF53254">
    <property type="entry name" value="Phosphoglycerate mutase-like"/>
    <property type="match status" value="1"/>
</dbReference>
<dbReference type="InterPro" id="IPR000560">
    <property type="entry name" value="His_Pase_clade-2"/>
</dbReference>
<comment type="similarity">
    <text evidence="2">Belongs to the histidine acid phosphatase family.</text>
</comment>
<keyword evidence="7" id="KW-0812">Transmembrane</keyword>
<keyword evidence="5" id="KW-1015">Disulfide bond</keyword>
<protein>
    <submittedName>
        <fullName evidence="9">Prostatic acid phosphatase</fullName>
    </submittedName>
</protein>
<evidence type="ECO:0000256" key="1">
    <source>
        <dbReference type="ARBA" id="ARBA00000032"/>
    </source>
</evidence>
<evidence type="ECO:0000256" key="8">
    <source>
        <dbReference type="SAM" id="SignalP"/>
    </source>
</evidence>
<feature type="signal peptide" evidence="8">
    <location>
        <begin position="1"/>
        <end position="22"/>
    </location>
</feature>
<dbReference type="AlphaFoldDB" id="A0A2V3IJ38"/>
<accession>A0A2V3IJ38</accession>
<evidence type="ECO:0000256" key="3">
    <source>
        <dbReference type="ARBA" id="ARBA00022729"/>
    </source>
</evidence>
<dbReference type="PANTHER" id="PTHR11567:SF211">
    <property type="entry name" value="PROSTATIC ACID PHOSPHATASE"/>
    <property type="match status" value="1"/>
</dbReference>
<comment type="catalytic activity">
    <reaction evidence="1">
        <text>a phosphate monoester + H2O = an alcohol + phosphate</text>
        <dbReference type="Rhea" id="RHEA:15017"/>
        <dbReference type="ChEBI" id="CHEBI:15377"/>
        <dbReference type="ChEBI" id="CHEBI:30879"/>
        <dbReference type="ChEBI" id="CHEBI:43474"/>
        <dbReference type="ChEBI" id="CHEBI:67140"/>
        <dbReference type="EC" id="3.1.3.2"/>
    </reaction>
</comment>
<dbReference type="PROSITE" id="PS00616">
    <property type="entry name" value="HIS_ACID_PHOSPHAT_1"/>
    <property type="match status" value="1"/>
</dbReference>
<name>A0A2V3IJ38_9FLOR</name>
<evidence type="ECO:0000256" key="5">
    <source>
        <dbReference type="ARBA" id="ARBA00023157"/>
    </source>
</evidence>
<dbReference type="STRING" id="448386.A0A2V3IJ38"/>
<dbReference type="CDD" id="cd07061">
    <property type="entry name" value="HP_HAP_like"/>
    <property type="match status" value="1"/>
</dbReference>
<dbReference type="InterPro" id="IPR050645">
    <property type="entry name" value="Histidine_acid_phosphatase"/>
</dbReference>
<sequence>MHTKRPLHAVAFFLALVPFVLSDSSTGELEPSDLSAQQPKLLFVAELCRHGDRTPLAQFPSDALPAYKWPEGIGELTAIGQRAHYELGKRLRQRYVDTGFLPEAYSPRDVYVRSTDIDRTLVSATSQMTGLYPPGTAANTDVRVRFGNDPLHENEGGLPHLFQPVPVHTQSKDNDMLLLPDHNCPRQDRNLHHMYKAPEFREKVRQERHFLRTLAKIAKVDPDTFTVWNAERLSDTWTVFQHHSVPLPEKATPDIVAHARNLSYWLITYMNQGIEQNRLRGGLILYTVSEYMAMAALKYQRRLPLEYQGDHKKFVLLSAHDTTVTATLSALQAFDGINPPYNSTLIWEFYVGHDDAYFIKVEYNGNPVLLPGCSDVMCPVIEYIQSTAKRTVEGEFKKNIECMVGFGHFAALVNSWFRKLHPKENLINLAFSPDDQNDESGSSVVTSIIAVVCGFLVLIGAVGIASRMRSRYNGYVRANDASIDAVYRQPIMQDVVSDRRILM</sequence>
<keyword evidence="7" id="KW-0472">Membrane</keyword>
<keyword evidence="7" id="KW-1133">Transmembrane helix</keyword>
<feature type="chain" id="PRO_5016060732" evidence="8">
    <location>
        <begin position="23"/>
        <end position="503"/>
    </location>
</feature>
<dbReference type="Gene3D" id="3.40.50.1240">
    <property type="entry name" value="Phosphoglycerate mutase-like"/>
    <property type="match status" value="1"/>
</dbReference>
<evidence type="ECO:0000313" key="9">
    <source>
        <dbReference type="EMBL" id="PXF42081.1"/>
    </source>
</evidence>
<dbReference type="OrthoDB" id="258392at2759"/>
<evidence type="ECO:0000256" key="2">
    <source>
        <dbReference type="ARBA" id="ARBA00005375"/>
    </source>
</evidence>
<gene>
    <name evidence="9" type="ORF">BWQ96_08187</name>
</gene>
<dbReference type="InterPro" id="IPR029033">
    <property type="entry name" value="His_PPase_superfam"/>
</dbReference>
<reference evidence="9 10" key="1">
    <citation type="journal article" date="2018" name="Mol. Biol. Evol.">
        <title>Analysis of the draft genome of the red seaweed Gracilariopsis chorda provides insights into genome size evolution in Rhodophyta.</title>
        <authorList>
            <person name="Lee J."/>
            <person name="Yang E.C."/>
            <person name="Graf L."/>
            <person name="Yang J.H."/>
            <person name="Qiu H."/>
            <person name="Zel Zion U."/>
            <person name="Chan C.X."/>
            <person name="Stephens T.G."/>
            <person name="Weber A.P.M."/>
            <person name="Boo G.H."/>
            <person name="Boo S.M."/>
            <person name="Kim K.M."/>
            <person name="Shin Y."/>
            <person name="Jung M."/>
            <person name="Lee S.J."/>
            <person name="Yim H.S."/>
            <person name="Lee J.H."/>
            <person name="Bhattacharya D."/>
            <person name="Yoon H.S."/>
        </authorList>
    </citation>
    <scope>NUCLEOTIDE SEQUENCE [LARGE SCALE GENOMIC DNA]</scope>
    <source>
        <strain evidence="9 10">SKKU-2015</strain>
        <tissue evidence="9">Whole body</tissue>
    </source>
</reference>
<evidence type="ECO:0000256" key="4">
    <source>
        <dbReference type="ARBA" id="ARBA00022801"/>
    </source>
</evidence>
<proteinExistence type="inferred from homology"/>
<dbReference type="PANTHER" id="PTHR11567">
    <property type="entry name" value="ACID PHOSPHATASE-RELATED"/>
    <property type="match status" value="1"/>
</dbReference>
<comment type="caution">
    <text evidence="9">The sequence shown here is derived from an EMBL/GenBank/DDBJ whole genome shotgun (WGS) entry which is preliminary data.</text>
</comment>
<keyword evidence="3 8" id="KW-0732">Signal</keyword>
<organism evidence="9 10">
    <name type="scientific">Gracilariopsis chorda</name>
    <dbReference type="NCBI Taxonomy" id="448386"/>
    <lineage>
        <taxon>Eukaryota</taxon>
        <taxon>Rhodophyta</taxon>
        <taxon>Florideophyceae</taxon>
        <taxon>Rhodymeniophycidae</taxon>
        <taxon>Gracilariales</taxon>
        <taxon>Gracilariaceae</taxon>
        <taxon>Gracilariopsis</taxon>
    </lineage>
</organism>
<dbReference type="Proteomes" id="UP000247409">
    <property type="component" value="Unassembled WGS sequence"/>
</dbReference>
<dbReference type="InterPro" id="IPR033379">
    <property type="entry name" value="Acid_Pase_AS"/>
</dbReference>
<evidence type="ECO:0000313" key="10">
    <source>
        <dbReference type="Proteomes" id="UP000247409"/>
    </source>
</evidence>
<keyword evidence="4" id="KW-0378">Hydrolase</keyword>
<evidence type="ECO:0000256" key="7">
    <source>
        <dbReference type="SAM" id="Phobius"/>
    </source>
</evidence>
<keyword evidence="10" id="KW-1185">Reference proteome</keyword>
<dbReference type="Pfam" id="PF00328">
    <property type="entry name" value="His_Phos_2"/>
    <property type="match status" value="1"/>
</dbReference>
<keyword evidence="6" id="KW-0325">Glycoprotein</keyword>
<evidence type="ECO:0000256" key="6">
    <source>
        <dbReference type="ARBA" id="ARBA00023180"/>
    </source>
</evidence>
<feature type="transmembrane region" description="Helical" evidence="7">
    <location>
        <begin position="444"/>
        <end position="465"/>
    </location>
</feature>
<dbReference type="GO" id="GO:0003993">
    <property type="term" value="F:acid phosphatase activity"/>
    <property type="evidence" value="ECO:0007669"/>
    <property type="project" value="UniProtKB-EC"/>
</dbReference>